<dbReference type="EMBL" id="JANAVB010001164">
    <property type="protein sequence ID" value="KAJ6853039.1"/>
    <property type="molecule type" value="Genomic_DNA"/>
</dbReference>
<organism evidence="1 2">
    <name type="scientific">Iris pallida</name>
    <name type="common">Sweet iris</name>
    <dbReference type="NCBI Taxonomy" id="29817"/>
    <lineage>
        <taxon>Eukaryota</taxon>
        <taxon>Viridiplantae</taxon>
        <taxon>Streptophyta</taxon>
        <taxon>Embryophyta</taxon>
        <taxon>Tracheophyta</taxon>
        <taxon>Spermatophyta</taxon>
        <taxon>Magnoliopsida</taxon>
        <taxon>Liliopsida</taxon>
        <taxon>Asparagales</taxon>
        <taxon>Iridaceae</taxon>
        <taxon>Iridoideae</taxon>
        <taxon>Irideae</taxon>
        <taxon>Iris</taxon>
    </lineage>
</organism>
<reference evidence="1" key="2">
    <citation type="submission" date="2023-04" db="EMBL/GenBank/DDBJ databases">
        <authorList>
            <person name="Bruccoleri R.E."/>
            <person name="Oakeley E.J."/>
            <person name="Faust A.-M."/>
            <person name="Dessus-Babus S."/>
            <person name="Altorfer M."/>
            <person name="Burckhardt D."/>
            <person name="Oertli M."/>
            <person name="Naumann U."/>
            <person name="Petersen F."/>
            <person name="Wong J."/>
        </authorList>
    </citation>
    <scope>NUCLEOTIDE SEQUENCE</scope>
    <source>
        <strain evidence="1">GSM-AAB239-AS_SAM_17_03QT</strain>
        <tissue evidence="1">Leaf</tissue>
    </source>
</reference>
<reference evidence="1" key="1">
    <citation type="journal article" date="2023" name="GigaByte">
        <title>Genome assembly of the bearded iris, Iris pallida Lam.</title>
        <authorList>
            <person name="Bruccoleri R.E."/>
            <person name="Oakeley E.J."/>
            <person name="Faust A.M.E."/>
            <person name="Altorfer M."/>
            <person name="Dessus-Babus S."/>
            <person name="Burckhardt D."/>
            <person name="Oertli M."/>
            <person name="Naumann U."/>
            <person name="Petersen F."/>
            <person name="Wong J."/>
        </authorList>
    </citation>
    <scope>NUCLEOTIDE SEQUENCE</scope>
    <source>
        <strain evidence="1">GSM-AAB239-AS_SAM_17_03QT</strain>
    </source>
</reference>
<keyword evidence="2" id="KW-1185">Reference proteome</keyword>
<gene>
    <name evidence="1" type="ORF">M6B38_251810</name>
</gene>
<comment type="caution">
    <text evidence="1">The sequence shown here is derived from an EMBL/GenBank/DDBJ whole genome shotgun (WGS) entry which is preliminary data.</text>
</comment>
<evidence type="ECO:0000313" key="1">
    <source>
        <dbReference type="EMBL" id="KAJ6853039.1"/>
    </source>
</evidence>
<proteinExistence type="predicted"/>
<accession>A0AAX6IIF9</accession>
<evidence type="ECO:0000313" key="2">
    <source>
        <dbReference type="Proteomes" id="UP001140949"/>
    </source>
</evidence>
<sequence>MHSTESLLQTFTQPTHNFNYLLTAEQQILLLPLNYFSFFPYTQLTSSTTLSSSLISTLKNKGLHSSSSLYWLGNPNPKFFYLPSTIHHSILYKPGPQPLSLKILLLFFSK</sequence>
<dbReference type="Proteomes" id="UP001140949">
    <property type="component" value="Unassembled WGS sequence"/>
</dbReference>
<protein>
    <submittedName>
        <fullName evidence="1">Vegetative cell wall protein gp1-like</fullName>
    </submittedName>
</protein>
<name>A0AAX6IIF9_IRIPA</name>
<dbReference type="AlphaFoldDB" id="A0AAX6IIF9"/>